<comment type="caution">
    <text evidence="1">The sequence shown here is derived from an EMBL/GenBank/DDBJ whole genome shotgun (WGS) entry which is preliminary data.</text>
</comment>
<dbReference type="Proteomes" id="UP000243498">
    <property type="component" value="Unassembled WGS sequence"/>
</dbReference>
<reference evidence="1 2" key="1">
    <citation type="journal article" date="2016" name="Genome Biol. Evol.">
        <title>Divergent and convergent evolution of fungal pathogenicity.</title>
        <authorList>
            <person name="Shang Y."/>
            <person name="Xiao G."/>
            <person name="Zheng P."/>
            <person name="Cen K."/>
            <person name="Zhan S."/>
            <person name="Wang C."/>
        </authorList>
    </citation>
    <scope>NUCLEOTIDE SEQUENCE [LARGE SCALE GENOMIC DNA]</scope>
    <source>
        <strain evidence="1 2">RCEF 4871</strain>
    </source>
</reference>
<proteinExistence type="predicted"/>
<name>A0A167ERJ9_METRR</name>
<protein>
    <submittedName>
        <fullName evidence="1">Uncharacterized protein</fullName>
    </submittedName>
</protein>
<accession>A0A167ERJ9</accession>
<evidence type="ECO:0000313" key="1">
    <source>
        <dbReference type="EMBL" id="OAA44309.1"/>
    </source>
</evidence>
<organism evidence="1 2">
    <name type="scientific">Metarhizium rileyi (strain RCEF 4871)</name>
    <name type="common">Nomuraea rileyi</name>
    <dbReference type="NCBI Taxonomy" id="1649241"/>
    <lineage>
        <taxon>Eukaryota</taxon>
        <taxon>Fungi</taxon>
        <taxon>Dikarya</taxon>
        <taxon>Ascomycota</taxon>
        <taxon>Pezizomycotina</taxon>
        <taxon>Sordariomycetes</taxon>
        <taxon>Hypocreomycetidae</taxon>
        <taxon>Hypocreales</taxon>
        <taxon>Clavicipitaceae</taxon>
        <taxon>Metarhizium</taxon>
    </lineage>
</organism>
<keyword evidence="2" id="KW-1185">Reference proteome</keyword>
<sequence>MARCFTAEIRVVRLRHVARQTGSPRGRQSIKARWAAEYGVAGDVAIVCKNLVQNGMR</sequence>
<dbReference type="AlphaFoldDB" id="A0A167ERJ9"/>
<evidence type="ECO:0000313" key="2">
    <source>
        <dbReference type="Proteomes" id="UP000243498"/>
    </source>
</evidence>
<dbReference type="EMBL" id="AZHC01000010">
    <property type="protein sequence ID" value="OAA44309.1"/>
    <property type="molecule type" value="Genomic_DNA"/>
</dbReference>
<gene>
    <name evidence="1" type="ORF">NOR_04037</name>
</gene>